<evidence type="ECO:0000256" key="6">
    <source>
        <dbReference type="ARBA" id="ARBA00023004"/>
    </source>
</evidence>
<evidence type="ECO:0000313" key="10">
    <source>
        <dbReference type="Proteomes" id="UP001055439"/>
    </source>
</evidence>
<keyword evidence="3" id="KW-0349">Heme</keyword>
<dbReference type="Gene3D" id="1.10.630.10">
    <property type="entry name" value="Cytochrome P450"/>
    <property type="match status" value="1"/>
</dbReference>
<dbReference type="EMBL" id="CP097503">
    <property type="protein sequence ID" value="URD80053.1"/>
    <property type="molecule type" value="Genomic_DNA"/>
</dbReference>
<dbReference type="GO" id="GO:0004497">
    <property type="term" value="F:monooxygenase activity"/>
    <property type="evidence" value="ECO:0007669"/>
    <property type="project" value="UniProtKB-KW"/>
</dbReference>
<dbReference type="OrthoDB" id="2789670at2759"/>
<dbReference type="InterPro" id="IPR001128">
    <property type="entry name" value="Cyt_P450"/>
</dbReference>
<dbReference type="GO" id="GO:0005506">
    <property type="term" value="F:iron ion binding"/>
    <property type="evidence" value="ECO:0007669"/>
    <property type="project" value="InterPro"/>
</dbReference>
<evidence type="ECO:0000256" key="5">
    <source>
        <dbReference type="ARBA" id="ARBA00023002"/>
    </source>
</evidence>
<sequence length="345" mass="38455">MVVASTPDDARVFLETLYPYFSNRLAYGGQDLVFAEYGPKWKLLRKLCKLEMLGNKALESWAAVQRNEVDRMSRSIHASGRDGEPVMLGGMLIYAMANMIGRVILSRRVFETKGSEANEFKAMVVELMTLAAQVNIGDFLPAVAWMDLQGLEARMKKLHKKFDRVLSRMVLEHEASKGEPEGRPDLLDAVMAIRDGPEEEKLTDDNVKALLWNLFAAGTDTSKGTMEWAMAEMLLNPCVLRRAPGRDGRSHRPKPASGGIRHTKAPVPSSHMQGIIPEAPIHASQPPTDLNPGVRGQWLLHPEEHEALGEHMGHREGPGRVGAPTRVQPRPLHDDEGRQDRPSWQ</sequence>
<dbReference type="Proteomes" id="UP001055439">
    <property type="component" value="Chromosome 10"/>
</dbReference>
<proteinExistence type="inferred from homology"/>
<feature type="region of interest" description="Disordered" evidence="8">
    <location>
        <begin position="307"/>
        <end position="345"/>
    </location>
</feature>
<dbReference type="Pfam" id="PF00067">
    <property type="entry name" value="p450"/>
    <property type="match status" value="1"/>
</dbReference>
<organism evidence="9 10">
    <name type="scientific">Musa troglodytarum</name>
    <name type="common">fe'i banana</name>
    <dbReference type="NCBI Taxonomy" id="320322"/>
    <lineage>
        <taxon>Eukaryota</taxon>
        <taxon>Viridiplantae</taxon>
        <taxon>Streptophyta</taxon>
        <taxon>Embryophyta</taxon>
        <taxon>Tracheophyta</taxon>
        <taxon>Spermatophyta</taxon>
        <taxon>Magnoliopsida</taxon>
        <taxon>Liliopsida</taxon>
        <taxon>Zingiberales</taxon>
        <taxon>Musaceae</taxon>
        <taxon>Musa</taxon>
    </lineage>
</organism>
<protein>
    <submittedName>
        <fullName evidence="9">Flavonoid 3'5'-hydroxylase</fullName>
    </submittedName>
</protein>
<evidence type="ECO:0000256" key="2">
    <source>
        <dbReference type="ARBA" id="ARBA00010617"/>
    </source>
</evidence>
<evidence type="ECO:0000256" key="3">
    <source>
        <dbReference type="ARBA" id="ARBA00022617"/>
    </source>
</evidence>
<feature type="compositionally biased region" description="Basic and acidic residues" evidence="8">
    <location>
        <begin position="331"/>
        <end position="345"/>
    </location>
</feature>
<dbReference type="SUPFAM" id="SSF48264">
    <property type="entry name" value="Cytochrome P450"/>
    <property type="match status" value="1"/>
</dbReference>
<comment type="similarity">
    <text evidence="2">Belongs to the cytochrome P450 family.</text>
</comment>
<evidence type="ECO:0000256" key="1">
    <source>
        <dbReference type="ARBA" id="ARBA00001971"/>
    </source>
</evidence>
<keyword evidence="6" id="KW-0408">Iron</keyword>
<reference evidence="9" key="1">
    <citation type="submission" date="2022-05" db="EMBL/GenBank/DDBJ databases">
        <title>The Musa troglodytarum L. genome provides insights into the mechanism of non-climacteric behaviour and enrichment of carotenoids.</title>
        <authorList>
            <person name="Wang J."/>
        </authorList>
    </citation>
    <scope>NUCLEOTIDE SEQUENCE</scope>
    <source>
        <tissue evidence="9">Leaf</tissue>
    </source>
</reference>
<evidence type="ECO:0000256" key="7">
    <source>
        <dbReference type="ARBA" id="ARBA00023033"/>
    </source>
</evidence>
<dbReference type="PANTHER" id="PTHR47944">
    <property type="entry name" value="CYTOCHROME P450 98A9"/>
    <property type="match status" value="1"/>
</dbReference>
<keyword evidence="4" id="KW-0479">Metal-binding</keyword>
<keyword evidence="10" id="KW-1185">Reference proteome</keyword>
<dbReference type="AlphaFoldDB" id="A0A9E7JGA4"/>
<comment type="cofactor">
    <cofactor evidence="1">
        <name>heme</name>
        <dbReference type="ChEBI" id="CHEBI:30413"/>
    </cofactor>
</comment>
<dbReference type="GO" id="GO:0016705">
    <property type="term" value="F:oxidoreductase activity, acting on paired donors, with incorporation or reduction of molecular oxygen"/>
    <property type="evidence" value="ECO:0007669"/>
    <property type="project" value="InterPro"/>
</dbReference>
<dbReference type="GO" id="GO:0020037">
    <property type="term" value="F:heme binding"/>
    <property type="evidence" value="ECO:0007669"/>
    <property type="project" value="InterPro"/>
</dbReference>
<feature type="compositionally biased region" description="Basic and acidic residues" evidence="8">
    <location>
        <begin position="307"/>
        <end position="318"/>
    </location>
</feature>
<dbReference type="PANTHER" id="PTHR47944:SF18">
    <property type="entry name" value="FLAVONOID 3'-MONOOXYGENASE"/>
    <property type="match status" value="1"/>
</dbReference>
<gene>
    <name evidence="9" type="ORF">MUK42_02307</name>
</gene>
<name>A0A9E7JGA4_9LILI</name>
<evidence type="ECO:0000256" key="8">
    <source>
        <dbReference type="SAM" id="MobiDB-lite"/>
    </source>
</evidence>
<keyword evidence="5" id="KW-0560">Oxidoreductase</keyword>
<feature type="region of interest" description="Disordered" evidence="8">
    <location>
        <begin position="242"/>
        <end position="270"/>
    </location>
</feature>
<evidence type="ECO:0000313" key="9">
    <source>
        <dbReference type="EMBL" id="URD80053.1"/>
    </source>
</evidence>
<evidence type="ECO:0000256" key="4">
    <source>
        <dbReference type="ARBA" id="ARBA00022723"/>
    </source>
</evidence>
<keyword evidence="7" id="KW-0503">Monooxygenase</keyword>
<accession>A0A9E7JGA4</accession>
<dbReference type="InterPro" id="IPR036396">
    <property type="entry name" value="Cyt_P450_sf"/>
</dbReference>